<evidence type="ECO:0000256" key="2">
    <source>
        <dbReference type="SAM" id="Phobius"/>
    </source>
</evidence>
<dbReference type="Proteomes" id="UP000313359">
    <property type="component" value="Unassembled WGS sequence"/>
</dbReference>
<keyword evidence="2" id="KW-1133">Transmembrane helix</keyword>
<keyword evidence="4" id="KW-1185">Reference proteome</keyword>
<dbReference type="EMBL" id="ML122302">
    <property type="protein sequence ID" value="RPD54757.1"/>
    <property type="molecule type" value="Genomic_DNA"/>
</dbReference>
<evidence type="ECO:0000313" key="4">
    <source>
        <dbReference type="Proteomes" id="UP000313359"/>
    </source>
</evidence>
<gene>
    <name evidence="3" type="ORF">L227DRAFT_615945</name>
</gene>
<accession>A0A5C2RW36</accession>
<evidence type="ECO:0000256" key="1">
    <source>
        <dbReference type="SAM" id="MobiDB-lite"/>
    </source>
</evidence>
<dbReference type="AlphaFoldDB" id="A0A5C2RW36"/>
<feature type="compositionally biased region" description="Low complexity" evidence="1">
    <location>
        <begin position="85"/>
        <end position="101"/>
    </location>
</feature>
<keyword evidence="2" id="KW-0812">Transmembrane</keyword>
<feature type="region of interest" description="Disordered" evidence="1">
    <location>
        <begin position="85"/>
        <end position="108"/>
    </location>
</feature>
<keyword evidence="2" id="KW-0472">Membrane</keyword>
<evidence type="ECO:0000313" key="3">
    <source>
        <dbReference type="EMBL" id="RPD54757.1"/>
    </source>
</evidence>
<dbReference type="OrthoDB" id="2998599at2759"/>
<name>A0A5C2RW36_9APHY</name>
<feature type="transmembrane region" description="Helical" evidence="2">
    <location>
        <begin position="111"/>
        <end position="134"/>
    </location>
</feature>
<organism evidence="3 4">
    <name type="scientific">Lentinus tigrinus ALCF2SS1-6</name>
    <dbReference type="NCBI Taxonomy" id="1328759"/>
    <lineage>
        <taxon>Eukaryota</taxon>
        <taxon>Fungi</taxon>
        <taxon>Dikarya</taxon>
        <taxon>Basidiomycota</taxon>
        <taxon>Agaricomycotina</taxon>
        <taxon>Agaricomycetes</taxon>
        <taxon>Polyporales</taxon>
        <taxon>Polyporaceae</taxon>
        <taxon>Lentinus</taxon>
    </lineage>
</organism>
<protein>
    <submittedName>
        <fullName evidence="3">Uncharacterized protein</fullName>
    </submittedName>
</protein>
<dbReference type="STRING" id="1328759.A0A5C2RW36"/>
<sequence length="253" mass="27239">MLVKQTDYYKTLLQTVTDDGVRDQLIQYAWDRASFNKTSGEFPDVYNAVTGDRASSGGWSAGPALGAMFAHLALGIPNTTIVVPTSTESSQESAETSSSSNDETRHSQSHVGAIVGGIVGGVALVAAGAATLVWRRRRVPIPSFSAFDSHKEMQYTIQSSYEGAPQRNPTDAPRVIESSKARERTRLMQRGEPISPPDASVTNPAALEERESTAAGSLSAAFLVGLRAEVENLRQVMQGIRDERLEPPPEYTG</sequence>
<reference evidence="3" key="1">
    <citation type="journal article" date="2018" name="Genome Biol. Evol.">
        <title>Genomics and development of Lentinus tigrinus, a white-rot wood-decaying mushroom with dimorphic fruiting bodies.</title>
        <authorList>
            <person name="Wu B."/>
            <person name="Xu Z."/>
            <person name="Knudson A."/>
            <person name="Carlson A."/>
            <person name="Chen N."/>
            <person name="Kovaka S."/>
            <person name="LaButti K."/>
            <person name="Lipzen A."/>
            <person name="Pennachio C."/>
            <person name="Riley R."/>
            <person name="Schakwitz W."/>
            <person name="Umezawa K."/>
            <person name="Ohm R.A."/>
            <person name="Grigoriev I.V."/>
            <person name="Nagy L.G."/>
            <person name="Gibbons J."/>
            <person name="Hibbett D."/>
        </authorList>
    </citation>
    <scope>NUCLEOTIDE SEQUENCE [LARGE SCALE GENOMIC DNA]</scope>
    <source>
        <strain evidence="3">ALCF2SS1-6</strain>
    </source>
</reference>
<proteinExistence type="predicted"/>